<keyword evidence="3" id="KW-1185">Reference proteome</keyword>
<name>A0A4R0NJT1_9SPHI</name>
<dbReference type="AlphaFoldDB" id="A0A4R0NJT1"/>
<dbReference type="RefSeq" id="WP_131606891.1">
    <property type="nucleotide sequence ID" value="NZ_SJSM01000001.1"/>
</dbReference>
<reference evidence="2 3" key="1">
    <citation type="submission" date="2019-02" db="EMBL/GenBank/DDBJ databases">
        <title>Pedobacter sp. RP-3-8 sp. nov., isolated from Arctic soil.</title>
        <authorList>
            <person name="Dahal R.H."/>
        </authorList>
    </citation>
    <scope>NUCLEOTIDE SEQUENCE [LARGE SCALE GENOMIC DNA]</scope>
    <source>
        <strain evidence="2 3">RP-3-8</strain>
    </source>
</reference>
<feature type="chain" id="PRO_5020498023" evidence="1">
    <location>
        <begin position="24"/>
        <end position="75"/>
    </location>
</feature>
<evidence type="ECO:0000256" key="1">
    <source>
        <dbReference type="SAM" id="SignalP"/>
    </source>
</evidence>
<gene>
    <name evidence="2" type="ORF">EZ444_02490</name>
</gene>
<feature type="signal peptide" evidence="1">
    <location>
        <begin position="1"/>
        <end position="23"/>
    </location>
</feature>
<proteinExistence type="predicted"/>
<accession>A0A4R0NJT1</accession>
<sequence length="75" mass="8053">MKKLFFTALVAVVAVGGALTAKAQYNGYLADGTPRNCTLTIGNSCDGIQLYDSPTDPKNAINQSVYEDYFYPVAP</sequence>
<organism evidence="2 3">
    <name type="scientific">Pedobacter hiemivivus</name>
    <dbReference type="NCBI Taxonomy" id="2530454"/>
    <lineage>
        <taxon>Bacteria</taxon>
        <taxon>Pseudomonadati</taxon>
        <taxon>Bacteroidota</taxon>
        <taxon>Sphingobacteriia</taxon>
        <taxon>Sphingobacteriales</taxon>
        <taxon>Sphingobacteriaceae</taxon>
        <taxon>Pedobacter</taxon>
    </lineage>
</organism>
<evidence type="ECO:0000313" key="2">
    <source>
        <dbReference type="EMBL" id="TCC99563.1"/>
    </source>
</evidence>
<dbReference type="Proteomes" id="UP000291117">
    <property type="component" value="Unassembled WGS sequence"/>
</dbReference>
<keyword evidence="1" id="KW-0732">Signal</keyword>
<dbReference type="EMBL" id="SJSM01000001">
    <property type="protein sequence ID" value="TCC99563.1"/>
    <property type="molecule type" value="Genomic_DNA"/>
</dbReference>
<protein>
    <submittedName>
        <fullName evidence="2">Uncharacterized protein</fullName>
    </submittedName>
</protein>
<comment type="caution">
    <text evidence="2">The sequence shown here is derived from an EMBL/GenBank/DDBJ whole genome shotgun (WGS) entry which is preliminary data.</text>
</comment>
<evidence type="ECO:0000313" key="3">
    <source>
        <dbReference type="Proteomes" id="UP000291117"/>
    </source>
</evidence>